<sequence length="371" mass="40041">MRSMRKAAASITVGHRPVEDFHRRMAHDRHSRAIATETRDWLLVKSLLQPGEVQWSRVAVKFPHEGNASGHAFLTDRRVMFEFHERVFSVNLAVVTFIGVPPPPSLGDFIIEALVPGSSYSTTMKIRDKDAFHDFFPTLDYAARAAGAQLNVDASWGGEFTGGGNAYGRPAPASYGVAPAPGPSPNPGSYYPNQGPYGANTGAYGQAPNTGAYGQAPATGAYRAVGGSGYGQRAREEAAMLEANLAQALPAFLHEGESILAGADMIQNMTDVEMKVMATATRLIVVEGNIMWASPLEHTHVIYAGGERSHLRLLADRVTETMALSQGPPTANPTNQRRLVLRTMHDPAAGEQLHNHLTTNGGQVYDAWPEQ</sequence>
<evidence type="ECO:0000313" key="2">
    <source>
        <dbReference type="Proteomes" id="UP000320209"/>
    </source>
</evidence>
<name>A0A543A2S9_9ACTN</name>
<gene>
    <name evidence="1" type="ORF">FB381_0761</name>
</gene>
<accession>A0A543A2S9</accession>
<dbReference type="AlphaFoldDB" id="A0A543A2S9"/>
<reference evidence="1 2" key="1">
    <citation type="submission" date="2019-06" db="EMBL/GenBank/DDBJ databases">
        <title>Sequencing the genomes of 1000 actinobacteria strains.</title>
        <authorList>
            <person name="Klenk H.-P."/>
        </authorList>
    </citation>
    <scope>NUCLEOTIDE SEQUENCE [LARGE SCALE GENOMIC DNA]</scope>
    <source>
        <strain evidence="1 2">DSM 25218</strain>
    </source>
</reference>
<comment type="caution">
    <text evidence="1">The sequence shown here is derived from an EMBL/GenBank/DDBJ whole genome shotgun (WGS) entry which is preliminary data.</text>
</comment>
<dbReference type="Proteomes" id="UP000320209">
    <property type="component" value="Unassembled WGS sequence"/>
</dbReference>
<organism evidence="1 2">
    <name type="scientific">Nocardioides albertanoniae</name>
    <dbReference type="NCBI Taxonomy" id="1175486"/>
    <lineage>
        <taxon>Bacteria</taxon>
        <taxon>Bacillati</taxon>
        <taxon>Actinomycetota</taxon>
        <taxon>Actinomycetes</taxon>
        <taxon>Propionibacteriales</taxon>
        <taxon>Nocardioidaceae</taxon>
        <taxon>Nocardioides</taxon>
    </lineage>
</organism>
<evidence type="ECO:0000313" key="1">
    <source>
        <dbReference type="EMBL" id="TQL66892.1"/>
    </source>
</evidence>
<protein>
    <submittedName>
        <fullName evidence="1">Uncharacterized protein</fullName>
    </submittedName>
</protein>
<proteinExistence type="predicted"/>
<keyword evidence="2" id="KW-1185">Reference proteome</keyword>
<dbReference type="EMBL" id="VFOV01000001">
    <property type="protein sequence ID" value="TQL66892.1"/>
    <property type="molecule type" value="Genomic_DNA"/>
</dbReference>